<keyword evidence="15" id="KW-0175">Coiled coil</keyword>
<dbReference type="GO" id="GO:0000155">
    <property type="term" value="F:phosphorelay sensor kinase activity"/>
    <property type="evidence" value="ECO:0007669"/>
    <property type="project" value="InterPro"/>
</dbReference>
<dbReference type="Gene3D" id="6.10.340.10">
    <property type="match status" value="1"/>
</dbReference>
<dbReference type="InterPro" id="IPR005467">
    <property type="entry name" value="His_kinase_dom"/>
</dbReference>
<dbReference type="PROSITE" id="PS50109">
    <property type="entry name" value="HIS_KIN"/>
    <property type="match status" value="1"/>
</dbReference>
<dbReference type="PANTHER" id="PTHR45528">
    <property type="entry name" value="SENSOR HISTIDINE KINASE CPXA"/>
    <property type="match status" value="1"/>
</dbReference>
<evidence type="ECO:0000259" key="17">
    <source>
        <dbReference type="PROSITE" id="PS50109"/>
    </source>
</evidence>
<keyword evidence="11" id="KW-0067">ATP-binding</keyword>
<dbReference type="SMART" id="SM00304">
    <property type="entry name" value="HAMP"/>
    <property type="match status" value="1"/>
</dbReference>
<dbReference type="SMART" id="SM00388">
    <property type="entry name" value="HisKA"/>
    <property type="match status" value="1"/>
</dbReference>
<dbReference type="Pfam" id="PF18719">
    <property type="entry name" value="ArlS_N"/>
    <property type="match status" value="1"/>
</dbReference>
<evidence type="ECO:0000256" key="13">
    <source>
        <dbReference type="ARBA" id="ARBA00023012"/>
    </source>
</evidence>
<dbReference type="SUPFAM" id="SSF55874">
    <property type="entry name" value="ATPase domain of HSP90 chaperone/DNA topoisomerase II/histidine kinase"/>
    <property type="match status" value="1"/>
</dbReference>
<dbReference type="Pfam" id="PF00672">
    <property type="entry name" value="HAMP"/>
    <property type="match status" value="1"/>
</dbReference>
<dbReference type="Gene3D" id="1.10.287.130">
    <property type="match status" value="1"/>
</dbReference>
<keyword evidence="5" id="KW-1003">Cell membrane</keyword>
<feature type="domain" description="Histidine kinase" evidence="17">
    <location>
        <begin position="239"/>
        <end position="453"/>
    </location>
</feature>
<dbReference type="CDD" id="cd06225">
    <property type="entry name" value="HAMP"/>
    <property type="match status" value="1"/>
</dbReference>
<dbReference type="InterPro" id="IPR003594">
    <property type="entry name" value="HATPase_dom"/>
</dbReference>
<dbReference type="KEGG" id="scib:HUG20_17070"/>
<comment type="subcellular location">
    <subcellularLocation>
        <location evidence="2">Cell membrane</location>
        <topology evidence="2">Multi-pass membrane protein</topology>
    </subcellularLocation>
</comment>
<dbReference type="EC" id="2.7.13.3" evidence="3"/>
<dbReference type="PRINTS" id="PR00344">
    <property type="entry name" value="BCTRLSENSOR"/>
</dbReference>
<dbReference type="InterPro" id="IPR003661">
    <property type="entry name" value="HisK_dim/P_dom"/>
</dbReference>
<dbReference type="GO" id="GO:0005524">
    <property type="term" value="F:ATP binding"/>
    <property type="evidence" value="ECO:0007669"/>
    <property type="project" value="UniProtKB-KW"/>
</dbReference>
<dbReference type="Pfam" id="PF00512">
    <property type="entry name" value="HisKA"/>
    <property type="match status" value="1"/>
</dbReference>
<keyword evidence="10 19" id="KW-0418">Kinase</keyword>
<dbReference type="InterPro" id="IPR041610">
    <property type="entry name" value="ArlS_N"/>
</dbReference>
<dbReference type="CDD" id="cd00082">
    <property type="entry name" value="HisKA"/>
    <property type="match status" value="1"/>
</dbReference>
<evidence type="ECO:0000313" key="20">
    <source>
        <dbReference type="Proteomes" id="UP000595349"/>
    </source>
</evidence>
<dbReference type="PANTHER" id="PTHR45528:SF12">
    <property type="entry name" value="SENSOR HISTIDINE KINASE ARSS"/>
    <property type="match status" value="1"/>
</dbReference>
<dbReference type="FunFam" id="3.30.565.10:FF:000006">
    <property type="entry name" value="Sensor histidine kinase WalK"/>
    <property type="match status" value="1"/>
</dbReference>
<dbReference type="RefSeq" id="WP_200085879.1">
    <property type="nucleotide sequence ID" value="NZ_CP054706.1"/>
</dbReference>
<evidence type="ECO:0000313" key="19">
    <source>
        <dbReference type="EMBL" id="QQK81453.1"/>
    </source>
</evidence>
<evidence type="ECO:0000256" key="12">
    <source>
        <dbReference type="ARBA" id="ARBA00022989"/>
    </source>
</evidence>
<comment type="catalytic activity">
    <reaction evidence="1">
        <text>ATP + protein L-histidine = ADP + protein N-phospho-L-histidine.</text>
        <dbReference type="EC" id="2.7.13.3"/>
    </reaction>
</comment>
<evidence type="ECO:0000256" key="5">
    <source>
        <dbReference type="ARBA" id="ARBA00022475"/>
    </source>
</evidence>
<dbReference type="InterPro" id="IPR004358">
    <property type="entry name" value="Sig_transdc_His_kin-like_C"/>
</dbReference>
<evidence type="ECO:0000256" key="10">
    <source>
        <dbReference type="ARBA" id="ARBA00022777"/>
    </source>
</evidence>
<evidence type="ECO:0000256" key="3">
    <source>
        <dbReference type="ARBA" id="ARBA00012438"/>
    </source>
</evidence>
<feature type="domain" description="HAMP" evidence="18">
    <location>
        <begin position="177"/>
        <end position="231"/>
    </location>
</feature>
<reference evidence="19 20" key="1">
    <citation type="submission" date="2020-06" db="EMBL/GenBank/DDBJ databases">
        <title>Genomic analysis of Salicibibacter sp. NKC21-4.</title>
        <authorList>
            <person name="Oh Y.J."/>
        </authorList>
    </citation>
    <scope>NUCLEOTIDE SEQUENCE [LARGE SCALE GENOMIC DNA]</scope>
    <source>
        <strain evidence="19 20">NKC21-4</strain>
    </source>
</reference>
<evidence type="ECO:0000256" key="16">
    <source>
        <dbReference type="SAM" id="Phobius"/>
    </source>
</evidence>
<dbReference type="InterPro" id="IPR050398">
    <property type="entry name" value="HssS/ArlS-like"/>
</dbReference>
<keyword evidence="8 16" id="KW-0812">Transmembrane</keyword>
<evidence type="ECO:0000256" key="15">
    <source>
        <dbReference type="SAM" id="Coils"/>
    </source>
</evidence>
<keyword evidence="14 16" id="KW-0472">Membrane</keyword>
<dbReference type="CDD" id="cd00075">
    <property type="entry name" value="HATPase"/>
    <property type="match status" value="1"/>
</dbReference>
<dbReference type="EMBL" id="CP054706">
    <property type="protein sequence ID" value="QQK81453.1"/>
    <property type="molecule type" value="Genomic_DNA"/>
</dbReference>
<organism evidence="19 20">
    <name type="scientific">Salicibibacter cibi</name>
    <dbReference type="NCBI Taxonomy" id="2743001"/>
    <lineage>
        <taxon>Bacteria</taxon>
        <taxon>Bacillati</taxon>
        <taxon>Bacillota</taxon>
        <taxon>Bacilli</taxon>
        <taxon>Bacillales</taxon>
        <taxon>Bacillaceae</taxon>
        <taxon>Salicibibacter</taxon>
    </lineage>
</organism>
<dbReference type="AlphaFoldDB" id="A0A7T7CGQ3"/>
<dbReference type="PROSITE" id="PS50885">
    <property type="entry name" value="HAMP"/>
    <property type="match status" value="1"/>
</dbReference>
<dbReference type="Proteomes" id="UP000595349">
    <property type="component" value="Chromosome"/>
</dbReference>
<accession>A0A7T7CGQ3</accession>
<feature type="transmembrane region" description="Helical" evidence="16">
    <location>
        <begin position="155"/>
        <end position="180"/>
    </location>
</feature>
<dbReference type="Gene3D" id="3.30.565.10">
    <property type="entry name" value="Histidine kinase-like ATPase, C-terminal domain"/>
    <property type="match status" value="1"/>
</dbReference>
<keyword evidence="7" id="KW-0808">Transferase</keyword>
<evidence type="ECO:0000256" key="1">
    <source>
        <dbReference type="ARBA" id="ARBA00000085"/>
    </source>
</evidence>
<keyword evidence="12 16" id="KW-1133">Transmembrane helix</keyword>
<dbReference type="InterPro" id="IPR036097">
    <property type="entry name" value="HisK_dim/P_sf"/>
</dbReference>
<dbReference type="SUPFAM" id="SSF47384">
    <property type="entry name" value="Homodimeric domain of signal transducing histidine kinase"/>
    <property type="match status" value="1"/>
</dbReference>
<evidence type="ECO:0000256" key="7">
    <source>
        <dbReference type="ARBA" id="ARBA00022679"/>
    </source>
</evidence>
<keyword evidence="13" id="KW-0902">Two-component regulatory system</keyword>
<evidence type="ECO:0000256" key="2">
    <source>
        <dbReference type="ARBA" id="ARBA00004651"/>
    </source>
</evidence>
<evidence type="ECO:0000259" key="18">
    <source>
        <dbReference type="PROSITE" id="PS50885"/>
    </source>
</evidence>
<evidence type="ECO:0000256" key="9">
    <source>
        <dbReference type="ARBA" id="ARBA00022741"/>
    </source>
</evidence>
<evidence type="ECO:0000256" key="4">
    <source>
        <dbReference type="ARBA" id="ARBA00015735"/>
    </source>
</evidence>
<evidence type="ECO:0000256" key="8">
    <source>
        <dbReference type="ARBA" id="ARBA00022692"/>
    </source>
</evidence>
<dbReference type="SUPFAM" id="SSF158472">
    <property type="entry name" value="HAMP domain-like"/>
    <property type="match status" value="1"/>
</dbReference>
<dbReference type="Pfam" id="PF02518">
    <property type="entry name" value="HATPase_c"/>
    <property type="match status" value="1"/>
</dbReference>
<evidence type="ECO:0000256" key="11">
    <source>
        <dbReference type="ARBA" id="ARBA00022840"/>
    </source>
</evidence>
<keyword evidence="9" id="KW-0547">Nucleotide-binding</keyword>
<keyword evidence="6" id="KW-0597">Phosphoprotein</keyword>
<sequence>MKLKTKLQVSAALALIFFVAATNIFVYVVYENDSWSSEITRVTNQAEAMTEPLSEAIESGTELDGIIQANLPGNGMVRIIDQQEDTIHTSTREPRFSEFPAHFTNTQDARTWVNEDGERFVFIYKPIIWEDGSIVTLEVSERLQGMEANMEVLRYILVAASFIVLIPAVLGGWVLGTIILRPINRLIATMKNIQEKGNLKPIKSKRRSRDELQQLIEAFNDMVERLEREFEKQDQFVSDASHELRTPLTVIDGYATMLKRWGKTKPEVLDEGIDAITEEGARMKHLAEQLLLLVKDGEYLQLAPEHFQLDAVVRKAVRAMETATQRQIYFQVTSEMDALHVYADMEKVKQVLYIILDNALKYSDKHIDVSVWQENRMAYVSITDYGNGISEVDQERIFDRFYRINKARSREDGGTGLGLSIAAKLMEAQGGRITLDSNVGAYTTFTIEMPVEDAGEVYA</sequence>
<dbReference type="GO" id="GO:0005886">
    <property type="term" value="C:plasma membrane"/>
    <property type="evidence" value="ECO:0007669"/>
    <property type="project" value="UniProtKB-SubCell"/>
</dbReference>
<feature type="transmembrane region" description="Helical" evidence="16">
    <location>
        <begin position="12"/>
        <end position="30"/>
    </location>
</feature>
<evidence type="ECO:0000256" key="14">
    <source>
        <dbReference type="ARBA" id="ARBA00023136"/>
    </source>
</evidence>
<protein>
    <recommendedName>
        <fullName evidence="4">Signal transduction histidine-protein kinase ArlS</fullName>
        <ecNumber evidence="3">2.7.13.3</ecNumber>
    </recommendedName>
</protein>
<dbReference type="FunFam" id="1.10.287.130:FF:000001">
    <property type="entry name" value="Two-component sensor histidine kinase"/>
    <property type="match status" value="1"/>
</dbReference>
<name>A0A7T7CGQ3_9BACI</name>
<keyword evidence="20" id="KW-1185">Reference proteome</keyword>
<proteinExistence type="predicted"/>
<dbReference type="SMART" id="SM00387">
    <property type="entry name" value="HATPase_c"/>
    <property type="match status" value="1"/>
</dbReference>
<dbReference type="InterPro" id="IPR003660">
    <property type="entry name" value="HAMP_dom"/>
</dbReference>
<gene>
    <name evidence="19" type="ORF">HUG20_17070</name>
</gene>
<evidence type="ECO:0000256" key="6">
    <source>
        <dbReference type="ARBA" id="ARBA00022553"/>
    </source>
</evidence>
<dbReference type="InterPro" id="IPR036890">
    <property type="entry name" value="HATPase_C_sf"/>
</dbReference>
<feature type="coiled-coil region" evidence="15">
    <location>
        <begin position="202"/>
        <end position="229"/>
    </location>
</feature>